<protein>
    <submittedName>
        <fullName evidence="1">Uncharacterized protein</fullName>
    </submittedName>
</protein>
<accession>A0A5M6D8J5</accession>
<gene>
    <name evidence="1" type="ORF">FYK55_18280</name>
</gene>
<dbReference type="AlphaFoldDB" id="A0A5M6D8J5"/>
<comment type="caution">
    <text evidence="1">The sequence shown here is derived from an EMBL/GenBank/DDBJ whole genome shotgun (WGS) entry which is preliminary data.</text>
</comment>
<organism evidence="1 2">
    <name type="scientific">Roseiconus nitratireducens</name>
    <dbReference type="NCBI Taxonomy" id="2605748"/>
    <lineage>
        <taxon>Bacteria</taxon>
        <taxon>Pseudomonadati</taxon>
        <taxon>Planctomycetota</taxon>
        <taxon>Planctomycetia</taxon>
        <taxon>Pirellulales</taxon>
        <taxon>Pirellulaceae</taxon>
        <taxon>Roseiconus</taxon>
    </lineage>
</organism>
<sequence>MNKPQNNKAAALRTAMQTLDPATYQEIRDAFHAIGDHLKPLADALENADADVGPEGPLLEEHYLFIQMYDLLRKSNLGAAV</sequence>
<dbReference type="RefSeq" id="WP_161604614.1">
    <property type="nucleotide sequence ID" value="NZ_VWOX01000010.1"/>
</dbReference>
<reference evidence="1 2" key="1">
    <citation type="submission" date="2019-08" db="EMBL/GenBank/DDBJ databases">
        <authorList>
            <person name="Dhanesh K."/>
            <person name="Kumar G."/>
            <person name="Sasikala C."/>
            <person name="Venkata Ramana C."/>
        </authorList>
    </citation>
    <scope>NUCLEOTIDE SEQUENCE [LARGE SCALE GENOMIC DNA]</scope>
    <source>
        <strain evidence="1 2">JC645</strain>
    </source>
</reference>
<keyword evidence="2" id="KW-1185">Reference proteome</keyword>
<dbReference type="Proteomes" id="UP000324479">
    <property type="component" value="Unassembled WGS sequence"/>
</dbReference>
<evidence type="ECO:0000313" key="1">
    <source>
        <dbReference type="EMBL" id="KAA5541505.1"/>
    </source>
</evidence>
<dbReference type="EMBL" id="VWOX01000010">
    <property type="protein sequence ID" value="KAA5541505.1"/>
    <property type="molecule type" value="Genomic_DNA"/>
</dbReference>
<proteinExistence type="predicted"/>
<name>A0A5M6D8J5_9BACT</name>
<evidence type="ECO:0000313" key="2">
    <source>
        <dbReference type="Proteomes" id="UP000324479"/>
    </source>
</evidence>